<comment type="similarity">
    <text evidence="3">Belongs to the cyclophilin-type PPIase family. PPIase D subfamily.</text>
</comment>
<evidence type="ECO:0000256" key="3">
    <source>
        <dbReference type="ARBA" id="ARBA00010898"/>
    </source>
</evidence>
<keyword evidence="8" id="KW-0697">Rotamase</keyword>
<dbReference type="InterPro" id="IPR019734">
    <property type="entry name" value="TPR_rpt"/>
</dbReference>
<evidence type="ECO:0000313" key="12">
    <source>
        <dbReference type="EMBL" id="KAG0661982.1"/>
    </source>
</evidence>
<dbReference type="SUPFAM" id="SSF50891">
    <property type="entry name" value="Cyclophilin-like"/>
    <property type="match status" value="1"/>
</dbReference>
<evidence type="ECO:0000259" key="11">
    <source>
        <dbReference type="PROSITE" id="PS50072"/>
    </source>
</evidence>
<dbReference type="AlphaFoldDB" id="A0A9P7B743"/>
<dbReference type="Gene3D" id="1.25.40.10">
    <property type="entry name" value="Tetratricopeptide repeat domain"/>
    <property type="match status" value="1"/>
</dbReference>
<dbReference type="EC" id="5.2.1.8" evidence="4"/>
<dbReference type="InterPro" id="IPR029000">
    <property type="entry name" value="Cyclophilin-like_dom_sf"/>
</dbReference>
<dbReference type="EMBL" id="PUHQ01000030">
    <property type="protein sequence ID" value="KAG0661982.1"/>
    <property type="molecule type" value="Genomic_DNA"/>
</dbReference>
<evidence type="ECO:0000256" key="8">
    <source>
        <dbReference type="ARBA" id="ARBA00023110"/>
    </source>
</evidence>
<dbReference type="InterPro" id="IPR011990">
    <property type="entry name" value="TPR-like_helical_dom_sf"/>
</dbReference>
<dbReference type="Gene3D" id="2.40.100.10">
    <property type="entry name" value="Cyclophilin-like"/>
    <property type="match status" value="1"/>
</dbReference>
<feature type="domain" description="PPIase cyclophilin-type" evidence="11">
    <location>
        <begin position="7"/>
        <end position="170"/>
    </location>
</feature>
<evidence type="ECO:0000313" key="13">
    <source>
        <dbReference type="Proteomes" id="UP000777482"/>
    </source>
</evidence>
<name>A0A9P7B743_RHOMI</name>
<dbReference type="Proteomes" id="UP000777482">
    <property type="component" value="Unassembled WGS sequence"/>
</dbReference>
<dbReference type="PANTHER" id="PTHR11071:SF561">
    <property type="entry name" value="PEPTIDYL-PROLYL CIS-TRANS ISOMERASE D-RELATED"/>
    <property type="match status" value="1"/>
</dbReference>
<keyword evidence="6" id="KW-0677">Repeat</keyword>
<comment type="caution">
    <text evidence="12">The sequence shown here is derived from an EMBL/GenBank/DDBJ whole genome shotgun (WGS) entry which is preliminary data.</text>
</comment>
<evidence type="ECO:0000256" key="7">
    <source>
        <dbReference type="ARBA" id="ARBA00022803"/>
    </source>
</evidence>
<feature type="repeat" description="TPR" evidence="10">
    <location>
        <begin position="208"/>
        <end position="241"/>
    </location>
</feature>
<dbReference type="PROSITE" id="PS50005">
    <property type="entry name" value="TPR"/>
    <property type="match status" value="2"/>
</dbReference>
<dbReference type="OrthoDB" id="193499at2759"/>
<dbReference type="FunFam" id="1.25.40.10:FF:000029">
    <property type="entry name" value="peptidyl-prolyl cis-trans isomerase D"/>
    <property type="match status" value="1"/>
</dbReference>
<comment type="subcellular location">
    <subcellularLocation>
        <location evidence="2">Cytoplasm</location>
    </subcellularLocation>
</comment>
<dbReference type="GO" id="GO:0003755">
    <property type="term" value="F:peptidyl-prolyl cis-trans isomerase activity"/>
    <property type="evidence" value="ECO:0007669"/>
    <property type="project" value="UniProtKB-KW"/>
</dbReference>
<evidence type="ECO:0000256" key="1">
    <source>
        <dbReference type="ARBA" id="ARBA00000971"/>
    </source>
</evidence>
<reference evidence="12 13" key="1">
    <citation type="submission" date="2020-11" db="EMBL/GenBank/DDBJ databases">
        <title>Kefir isolates.</title>
        <authorList>
            <person name="Marcisauskas S."/>
            <person name="Kim Y."/>
            <person name="Blasche S."/>
        </authorList>
    </citation>
    <scope>NUCLEOTIDE SEQUENCE [LARGE SCALE GENOMIC DNA]</scope>
    <source>
        <strain evidence="12 13">KR</strain>
    </source>
</reference>
<feature type="repeat" description="TPR" evidence="10">
    <location>
        <begin position="313"/>
        <end position="346"/>
    </location>
</feature>
<dbReference type="SUPFAM" id="SSF48452">
    <property type="entry name" value="TPR-like"/>
    <property type="match status" value="1"/>
</dbReference>
<keyword evidence="7 10" id="KW-0802">TPR repeat</keyword>
<keyword evidence="13" id="KW-1185">Reference proteome</keyword>
<dbReference type="PROSITE" id="PS50072">
    <property type="entry name" value="CSA_PPIASE_2"/>
    <property type="match status" value="1"/>
</dbReference>
<comment type="catalytic activity">
    <reaction evidence="1">
        <text>[protein]-peptidylproline (omega=180) = [protein]-peptidylproline (omega=0)</text>
        <dbReference type="Rhea" id="RHEA:16237"/>
        <dbReference type="Rhea" id="RHEA-COMP:10747"/>
        <dbReference type="Rhea" id="RHEA-COMP:10748"/>
        <dbReference type="ChEBI" id="CHEBI:83833"/>
        <dbReference type="ChEBI" id="CHEBI:83834"/>
        <dbReference type="EC" id="5.2.1.8"/>
    </reaction>
</comment>
<proteinExistence type="inferred from homology"/>
<evidence type="ECO:0000256" key="10">
    <source>
        <dbReference type="PROSITE-ProRule" id="PRU00339"/>
    </source>
</evidence>
<organism evidence="12 13">
    <name type="scientific">Rhodotorula mucilaginosa</name>
    <name type="common">Yeast</name>
    <name type="synonym">Rhodotorula rubra</name>
    <dbReference type="NCBI Taxonomy" id="5537"/>
    <lineage>
        <taxon>Eukaryota</taxon>
        <taxon>Fungi</taxon>
        <taxon>Dikarya</taxon>
        <taxon>Basidiomycota</taxon>
        <taxon>Pucciniomycotina</taxon>
        <taxon>Microbotryomycetes</taxon>
        <taxon>Sporidiobolales</taxon>
        <taxon>Sporidiobolaceae</taxon>
        <taxon>Rhodotorula</taxon>
    </lineage>
</organism>
<evidence type="ECO:0000256" key="5">
    <source>
        <dbReference type="ARBA" id="ARBA00022490"/>
    </source>
</evidence>
<dbReference type="FunFam" id="2.40.100.10:FF:000009">
    <property type="entry name" value="Peptidyl-prolyl cis-trans isomerase D"/>
    <property type="match status" value="1"/>
</dbReference>
<keyword evidence="9 12" id="KW-0413">Isomerase</keyword>
<dbReference type="CDD" id="cd01926">
    <property type="entry name" value="cyclophilin_ABH_like"/>
    <property type="match status" value="1"/>
</dbReference>
<keyword evidence="5" id="KW-0963">Cytoplasm</keyword>
<evidence type="ECO:0000256" key="2">
    <source>
        <dbReference type="ARBA" id="ARBA00004496"/>
    </source>
</evidence>
<dbReference type="PRINTS" id="PR00153">
    <property type="entry name" value="CSAPPISMRASE"/>
</dbReference>
<evidence type="ECO:0000256" key="6">
    <source>
        <dbReference type="ARBA" id="ARBA00022737"/>
    </source>
</evidence>
<sequence>MPNPRCYFDVSINGHNAGRIVMELFADVVPKTAENFRALCTGEKGQGTMGKPLHYKGSKFHRVIRKFMIQGGDFTHGTGIGGESIYGEKFADENFQLKHDKPFLLSMANAGPNTNGSQFFITTVPTPHLDDKHVVFGRVLSGKSVVRLIEDSPVKGDAPTEDIVITDCGQLPEGDDGLTADEFADGHEEYPSDDEADVNDPNVALDVANQIKERGTDLFKKGNYEQAAKKFVKALRYLDRHLHLDLPERDRNLEAQHTNLRLSLLLNSCLASLKVGGAASAQTVIKHATRALNLDGKPDEVEMTKQLTDADKAKALYRRAMAHVILKDEAEAIKDLEAAQALQPDDAAVKKELAAAKKRVEERKAKARAAYSKMFN</sequence>
<dbReference type="GO" id="GO:0016018">
    <property type="term" value="F:cyclosporin A binding"/>
    <property type="evidence" value="ECO:0007669"/>
    <property type="project" value="TreeGrafter"/>
</dbReference>
<dbReference type="InterPro" id="IPR002130">
    <property type="entry name" value="Cyclophilin-type_PPIase_dom"/>
</dbReference>
<dbReference type="SMART" id="SM00028">
    <property type="entry name" value="TPR"/>
    <property type="match status" value="2"/>
</dbReference>
<dbReference type="GO" id="GO:0042026">
    <property type="term" value="P:protein refolding"/>
    <property type="evidence" value="ECO:0007669"/>
    <property type="project" value="UniProtKB-ARBA"/>
</dbReference>
<dbReference type="Pfam" id="PF00160">
    <property type="entry name" value="Pro_isomerase"/>
    <property type="match status" value="1"/>
</dbReference>
<evidence type="ECO:0000256" key="4">
    <source>
        <dbReference type="ARBA" id="ARBA00013194"/>
    </source>
</evidence>
<accession>A0A9P7B743</accession>
<evidence type="ECO:0000256" key="9">
    <source>
        <dbReference type="ARBA" id="ARBA00023235"/>
    </source>
</evidence>
<dbReference type="InterPro" id="IPR020892">
    <property type="entry name" value="Cyclophilin-type_PPIase_CS"/>
</dbReference>
<dbReference type="GO" id="GO:0005737">
    <property type="term" value="C:cytoplasm"/>
    <property type="evidence" value="ECO:0007669"/>
    <property type="project" value="UniProtKB-SubCell"/>
</dbReference>
<dbReference type="PANTHER" id="PTHR11071">
    <property type="entry name" value="PEPTIDYL-PROLYL CIS-TRANS ISOMERASE"/>
    <property type="match status" value="1"/>
</dbReference>
<dbReference type="PROSITE" id="PS00170">
    <property type="entry name" value="CSA_PPIASE_1"/>
    <property type="match status" value="1"/>
</dbReference>
<protein>
    <recommendedName>
        <fullName evidence="4">peptidylprolyl isomerase</fullName>
        <ecNumber evidence="4">5.2.1.8</ecNumber>
    </recommendedName>
</protein>
<gene>
    <name evidence="12" type="primary">CPR6</name>
    <name evidence="12" type="ORF">C6P46_003687</name>
</gene>